<evidence type="ECO:0000256" key="2">
    <source>
        <dbReference type="SAM" id="Phobius"/>
    </source>
</evidence>
<evidence type="ECO:0000313" key="4">
    <source>
        <dbReference type="Proteomes" id="UP000235786"/>
    </source>
</evidence>
<sequence length="259" mass="27492">MCYYTPHTDTCEPNGLILNVNGIYYRDACTDPTWKSPGCVLLCPWNTTYSDLLQCTDGSFCCGYSNTTCCALREGYYLASATSSIISTGLLPAQTSRVQSTSSSTTSPSGATTSTNANGFSTASSNKSSNLNNLAIGLGVGLGSALLLALSCGTWFWLRTKRREKGGSPSAPMKHDTKSEREGNAAEEKMGLDVTTQEMSRIGKSLVSELNSKEERVPDIYVSELGENTRPVGYELDSGSMAGPNIDIPELGGNGKPVA</sequence>
<feature type="transmembrane region" description="Helical" evidence="2">
    <location>
        <begin position="134"/>
        <end position="158"/>
    </location>
</feature>
<keyword evidence="2" id="KW-1133">Transmembrane helix</keyword>
<keyword evidence="4" id="KW-1185">Reference proteome</keyword>
<evidence type="ECO:0000256" key="1">
    <source>
        <dbReference type="SAM" id="MobiDB-lite"/>
    </source>
</evidence>
<feature type="compositionally biased region" description="Basic and acidic residues" evidence="1">
    <location>
        <begin position="173"/>
        <end position="189"/>
    </location>
</feature>
<evidence type="ECO:0000313" key="3">
    <source>
        <dbReference type="EMBL" id="PMD32705.1"/>
    </source>
</evidence>
<name>A0A2J6R2I9_HYAVF</name>
<reference evidence="3 4" key="1">
    <citation type="submission" date="2016-04" db="EMBL/GenBank/DDBJ databases">
        <title>A degradative enzymes factory behind the ericoid mycorrhizal symbiosis.</title>
        <authorList>
            <consortium name="DOE Joint Genome Institute"/>
            <person name="Martino E."/>
            <person name="Morin E."/>
            <person name="Grelet G."/>
            <person name="Kuo A."/>
            <person name="Kohler A."/>
            <person name="Daghino S."/>
            <person name="Barry K."/>
            <person name="Choi C."/>
            <person name="Cichocki N."/>
            <person name="Clum A."/>
            <person name="Copeland A."/>
            <person name="Hainaut M."/>
            <person name="Haridas S."/>
            <person name="Labutti K."/>
            <person name="Lindquist E."/>
            <person name="Lipzen A."/>
            <person name="Khouja H.-R."/>
            <person name="Murat C."/>
            <person name="Ohm R."/>
            <person name="Olson A."/>
            <person name="Spatafora J."/>
            <person name="Veneault-Fourrey C."/>
            <person name="Henrissat B."/>
            <person name="Grigoriev I."/>
            <person name="Martin F."/>
            <person name="Perotto S."/>
        </authorList>
    </citation>
    <scope>NUCLEOTIDE SEQUENCE [LARGE SCALE GENOMIC DNA]</scope>
    <source>
        <strain evidence="3 4">F</strain>
    </source>
</reference>
<evidence type="ECO:0008006" key="5">
    <source>
        <dbReference type="Google" id="ProtNLM"/>
    </source>
</evidence>
<organism evidence="3 4">
    <name type="scientific">Hyaloscypha variabilis (strain UAMH 11265 / GT02V1 / F)</name>
    <name type="common">Meliniomyces variabilis</name>
    <dbReference type="NCBI Taxonomy" id="1149755"/>
    <lineage>
        <taxon>Eukaryota</taxon>
        <taxon>Fungi</taxon>
        <taxon>Dikarya</taxon>
        <taxon>Ascomycota</taxon>
        <taxon>Pezizomycotina</taxon>
        <taxon>Leotiomycetes</taxon>
        <taxon>Helotiales</taxon>
        <taxon>Hyaloscyphaceae</taxon>
        <taxon>Hyaloscypha</taxon>
        <taxon>Hyaloscypha variabilis</taxon>
    </lineage>
</organism>
<dbReference type="AlphaFoldDB" id="A0A2J6R2I9"/>
<dbReference type="Proteomes" id="UP000235786">
    <property type="component" value="Unassembled WGS sequence"/>
</dbReference>
<dbReference type="EMBL" id="KZ613958">
    <property type="protein sequence ID" value="PMD32705.1"/>
    <property type="molecule type" value="Genomic_DNA"/>
</dbReference>
<gene>
    <name evidence="3" type="ORF">L207DRAFT_536003</name>
</gene>
<keyword evidence="2" id="KW-0472">Membrane</keyword>
<proteinExistence type="predicted"/>
<feature type="region of interest" description="Disordered" evidence="1">
    <location>
        <begin position="97"/>
        <end position="126"/>
    </location>
</feature>
<protein>
    <recommendedName>
        <fullName evidence="5">Mid2 domain-containing protein</fullName>
    </recommendedName>
</protein>
<feature type="region of interest" description="Disordered" evidence="1">
    <location>
        <begin position="164"/>
        <end position="189"/>
    </location>
</feature>
<keyword evidence="2" id="KW-0812">Transmembrane</keyword>
<feature type="region of interest" description="Disordered" evidence="1">
    <location>
        <begin position="232"/>
        <end position="259"/>
    </location>
</feature>
<accession>A0A2J6R2I9</accession>
<dbReference type="OrthoDB" id="5215637at2759"/>